<feature type="region of interest" description="Disordered" evidence="1">
    <location>
        <begin position="62"/>
        <end position="121"/>
    </location>
</feature>
<accession>A0A7H0I790</accession>
<dbReference type="Pfam" id="PF11350">
    <property type="entry name" value="DUF3152"/>
    <property type="match status" value="1"/>
</dbReference>
<organism evidence="3 4">
    <name type="scientific">Streptomyces roseirectus</name>
    <dbReference type="NCBI Taxonomy" id="2768066"/>
    <lineage>
        <taxon>Bacteria</taxon>
        <taxon>Bacillati</taxon>
        <taxon>Actinomycetota</taxon>
        <taxon>Actinomycetes</taxon>
        <taxon>Kitasatosporales</taxon>
        <taxon>Streptomycetaceae</taxon>
        <taxon>Streptomyces</taxon>
    </lineage>
</organism>
<dbReference type="AlphaFoldDB" id="A0A7H0I790"/>
<feature type="compositionally biased region" description="Basic residues" evidence="1">
    <location>
        <begin position="18"/>
        <end position="36"/>
    </location>
</feature>
<gene>
    <name evidence="3" type="ORF">IAG44_03700</name>
</gene>
<feature type="domain" description="DUF3152" evidence="2">
    <location>
        <begin position="106"/>
        <end position="271"/>
    </location>
</feature>
<sequence length="294" mass="31307">MARPPWSLVTAHEEPRSRPRARRRRRRRRAAPRRRSLAPAVLATVAAVGGIGGVAAWETGGGTRAGAGVGSRVEGVPGVKSPAAEPPSASASASASVSASPSPSVSILERGSGVYRTAPGTGRRTGRGNLWRYKVEIEKDLGLSLTDTAAEVERILADSRGWTADGRTAFRRVSSGPADFVVRVATPATVDATCAEYGLDTRGELNCNVSHKVMVNLRRWLTATRYYPDDIPAYRALVINHEVGHFLGHGHETCPAKGAPAPAMMQQIKGLHGCVPNAWPYDRQGRRISGPSVP</sequence>
<feature type="region of interest" description="Disordered" evidence="1">
    <location>
        <begin position="1"/>
        <end position="39"/>
    </location>
</feature>
<dbReference type="EMBL" id="CP060828">
    <property type="protein sequence ID" value="QNP68656.1"/>
    <property type="molecule type" value="Genomic_DNA"/>
</dbReference>
<dbReference type="KEGG" id="sroi:IAG44_03700"/>
<evidence type="ECO:0000313" key="3">
    <source>
        <dbReference type="EMBL" id="QNP68656.1"/>
    </source>
</evidence>
<keyword evidence="4" id="KW-1185">Reference proteome</keyword>
<protein>
    <submittedName>
        <fullName evidence="3">DUF3152 domain-containing protein</fullName>
    </submittedName>
</protein>
<evidence type="ECO:0000256" key="1">
    <source>
        <dbReference type="SAM" id="MobiDB-lite"/>
    </source>
</evidence>
<dbReference type="SUPFAM" id="SSF55486">
    <property type="entry name" value="Metalloproteases ('zincins'), catalytic domain"/>
    <property type="match status" value="1"/>
</dbReference>
<dbReference type="RefSeq" id="WP_187745695.1">
    <property type="nucleotide sequence ID" value="NZ_CP060828.1"/>
</dbReference>
<dbReference type="InterPro" id="IPR022603">
    <property type="entry name" value="DUF3152"/>
</dbReference>
<feature type="compositionally biased region" description="Low complexity" evidence="1">
    <location>
        <begin position="81"/>
        <end position="106"/>
    </location>
</feature>
<name>A0A7H0I790_9ACTN</name>
<evidence type="ECO:0000259" key="2">
    <source>
        <dbReference type="Pfam" id="PF11350"/>
    </source>
</evidence>
<dbReference type="Proteomes" id="UP000516052">
    <property type="component" value="Chromosome"/>
</dbReference>
<evidence type="ECO:0000313" key="4">
    <source>
        <dbReference type="Proteomes" id="UP000516052"/>
    </source>
</evidence>
<proteinExistence type="predicted"/>
<reference evidence="3 4" key="1">
    <citation type="submission" date="2020-08" db="EMBL/GenBank/DDBJ databases">
        <title>A novel species.</title>
        <authorList>
            <person name="Gao J."/>
        </authorList>
    </citation>
    <scope>NUCLEOTIDE SEQUENCE [LARGE SCALE GENOMIC DNA]</scope>
    <source>
        <strain evidence="3 4">CRXT-G-22</strain>
    </source>
</reference>